<evidence type="ECO:0000313" key="3">
    <source>
        <dbReference type="Proteomes" id="UP001311232"/>
    </source>
</evidence>
<dbReference type="EMBL" id="JAHHUM010000086">
    <property type="protein sequence ID" value="KAK5622692.1"/>
    <property type="molecule type" value="Genomic_DNA"/>
</dbReference>
<feature type="signal peptide" evidence="1">
    <location>
        <begin position="1"/>
        <end position="18"/>
    </location>
</feature>
<gene>
    <name evidence="2" type="ORF">CRENBAI_026105</name>
</gene>
<keyword evidence="3" id="KW-1185">Reference proteome</keyword>
<comment type="caution">
    <text evidence="2">The sequence shown here is derived from an EMBL/GenBank/DDBJ whole genome shotgun (WGS) entry which is preliminary data.</text>
</comment>
<accession>A0AAV9SN33</accession>
<evidence type="ECO:0000256" key="1">
    <source>
        <dbReference type="SAM" id="SignalP"/>
    </source>
</evidence>
<name>A0AAV9SN33_9TELE</name>
<proteinExistence type="predicted"/>
<sequence>MHLMALISVICLIAAASGSMKITNHEGERLVEFSERVEDDIPHVLVPEFCKPPNLSWIHTPQALSWIQASQVPSCMQVSQALARILSPKFWPASKLPVSFQTGFDVGATGCLVGLRDCNVNTILLDRYTDASLQDFNADAVLKGFCLFSAAIHQDFASAGLQIPILAPDIQ</sequence>
<protein>
    <submittedName>
        <fullName evidence="2">Uncharacterized protein</fullName>
    </submittedName>
</protein>
<feature type="chain" id="PRO_5043709826" evidence="1">
    <location>
        <begin position="19"/>
        <end position="171"/>
    </location>
</feature>
<reference evidence="2 3" key="1">
    <citation type="submission" date="2021-06" db="EMBL/GenBank/DDBJ databases">
        <authorList>
            <person name="Palmer J.M."/>
        </authorList>
    </citation>
    <scope>NUCLEOTIDE SEQUENCE [LARGE SCALE GENOMIC DNA]</scope>
    <source>
        <strain evidence="2 3">MEX-2019</strain>
        <tissue evidence="2">Muscle</tissue>
    </source>
</reference>
<dbReference type="AlphaFoldDB" id="A0AAV9SN33"/>
<evidence type="ECO:0000313" key="2">
    <source>
        <dbReference type="EMBL" id="KAK5622692.1"/>
    </source>
</evidence>
<organism evidence="2 3">
    <name type="scientific">Crenichthys baileyi</name>
    <name type="common">White River springfish</name>
    <dbReference type="NCBI Taxonomy" id="28760"/>
    <lineage>
        <taxon>Eukaryota</taxon>
        <taxon>Metazoa</taxon>
        <taxon>Chordata</taxon>
        <taxon>Craniata</taxon>
        <taxon>Vertebrata</taxon>
        <taxon>Euteleostomi</taxon>
        <taxon>Actinopterygii</taxon>
        <taxon>Neopterygii</taxon>
        <taxon>Teleostei</taxon>
        <taxon>Neoteleostei</taxon>
        <taxon>Acanthomorphata</taxon>
        <taxon>Ovalentaria</taxon>
        <taxon>Atherinomorphae</taxon>
        <taxon>Cyprinodontiformes</taxon>
        <taxon>Goodeidae</taxon>
        <taxon>Crenichthys</taxon>
    </lineage>
</organism>
<dbReference type="Proteomes" id="UP001311232">
    <property type="component" value="Unassembled WGS sequence"/>
</dbReference>
<keyword evidence="1" id="KW-0732">Signal</keyword>